<organism evidence="3 4">
    <name type="scientific">Ceraceosorus bombacis</name>
    <dbReference type="NCBI Taxonomy" id="401625"/>
    <lineage>
        <taxon>Eukaryota</taxon>
        <taxon>Fungi</taxon>
        <taxon>Dikarya</taxon>
        <taxon>Basidiomycota</taxon>
        <taxon>Ustilaginomycotina</taxon>
        <taxon>Exobasidiomycetes</taxon>
        <taxon>Ceraceosorales</taxon>
        <taxon>Ceraceosoraceae</taxon>
        <taxon>Ceraceosorus</taxon>
    </lineage>
</organism>
<keyword evidence="4" id="KW-1185">Reference proteome</keyword>
<dbReference type="AlphaFoldDB" id="A0A0P1BBH4"/>
<keyword evidence="2" id="KW-1133">Transmembrane helix</keyword>
<evidence type="ECO:0000313" key="4">
    <source>
        <dbReference type="Proteomes" id="UP000054845"/>
    </source>
</evidence>
<feature type="transmembrane region" description="Helical" evidence="2">
    <location>
        <begin position="183"/>
        <end position="199"/>
    </location>
</feature>
<proteinExistence type="predicted"/>
<dbReference type="EMBL" id="CCYA01000204">
    <property type="protein sequence ID" value="CEH13125.1"/>
    <property type="molecule type" value="Genomic_DNA"/>
</dbReference>
<accession>A0A0P1BBH4</accession>
<sequence length="228" mass="24510">MSGRPARPRYSESDVAGASSTGSPVPRAPSTRTFRYASASHLGSPPPDYLKLSVAPTAAPSTASAPLLPHSALHAITQAIRASLDDQLNGRRQPPVLTQAQITHAVSVGLGEDRIASIVRDAVARELIASCSNLAQGQAASEAAAQKRFRGLERLLLALVLCNAAWWIYHTFLSGPFQRCKDLLVILGVLGAPTLMVLYPEEAMLCFKRGRQVCIATKEYVYKVFTND</sequence>
<reference evidence="3 4" key="1">
    <citation type="submission" date="2014-09" db="EMBL/GenBank/DDBJ databases">
        <authorList>
            <person name="Magalhaes I.L.F."/>
            <person name="Oliveira U."/>
            <person name="Santos F.R."/>
            <person name="Vidigal T.H.D.A."/>
            <person name="Brescovit A.D."/>
            <person name="Santos A.J."/>
        </authorList>
    </citation>
    <scope>NUCLEOTIDE SEQUENCE [LARGE SCALE GENOMIC DNA]</scope>
</reference>
<dbReference type="Proteomes" id="UP000054845">
    <property type="component" value="Unassembled WGS sequence"/>
</dbReference>
<evidence type="ECO:0000313" key="3">
    <source>
        <dbReference type="EMBL" id="CEH13125.1"/>
    </source>
</evidence>
<evidence type="ECO:0000256" key="1">
    <source>
        <dbReference type="SAM" id="MobiDB-lite"/>
    </source>
</evidence>
<name>A0A0P1BBH4_9BASI</name>
<dbReference type="OrthoDB" id="10628476at2759"/>
<keyword evidence="2" id="KW-0472">Membrane</keyword>
<evidence type="ECO:0000256" key="2">
    <source>
        <dbReference type="SAM" id="Phobius"/>
    </source>
</evidence>
<feature type="transmembrane region" description="Helical" evidence="2">
    <location>
        <begin position="155"/>
        <end position="177"/>
    </location>
</feature>
<protein>
    <submittedName>
        <fullName evidence="3">Uncharacterized protein</fullName>
    </submittedName>
</protein>
<feature type="region of interest" description="Disordered" evidence="1">
    <location>
        <begin position="1"/>
        <end position="33"/>
    </location>
</feature>
<keyword evidence="2" id="KW-0812">Transmembrane</keyword>